<evidence type="ECO:0000259" key="4">
    <source>
        <dbReference type="Pfam" id="PF00155"/>
    </source>
</evidence>
<dbReference type="eggNOG" id="arCOG04273">
    <property type="taxonomic scope" value="Archaea"/>
</dbReference>
<evidence type="ECO:0000313" key="6">
    <source>
        <dbReference type="Proteomes" id="UP000008138"/>
    </source>
</evidence>
<dbReference type="CDD" id="cd00609">
    <property type="entry name" value="AAT_like"/>
    <property type="match status" value="1"/>
</dbReference>
<dbReference type="Gene3D" id="3.90.1150.10">
    <property type="entry name" value="Aspartate Aminotransferase, domain 1"/>
    <property type="match status" value="1"/>
</dbReference>
<dbReference type="HOGENOM" id="CLU_017584_3_2_2"/>
<proteinExistence type="inferred from homology"/>
<dbReference type="KEGG" id="tuz:TUZN_1650"/>
<reference key="2">
    <citation type="submission" date="2011-03" db="EMBL/GenBank/DDBJ databases">
        <title>Complete genome sequence of the thermoacidophilic crenarchaeon Thermoproteus uzoniensis 768-20.</title>
        <authorList>
            <person name="Mardanov A.V."/>
            <person name="Gumerov V.M."/>
            <person name="Beletsky A.V."/>
            <person name="Prokofeva M.I."/>
            <person name="Bonch-Osmolovskaya E.A."/>
            <person name="Ravin N.V."/>
            <person name="Skryabin K.G."/>
        </authorList>
    </citation>
    <scope>NUCLEOTIDE SEQUENCE</scope>
    <source>
        <strain>768-20</strain>
    </source>
</reference>
<keyword evidence="3" id="KW-0808">Transferase</keyword>
<organism evidence="5 6">
    <name type="scientific">Thermoproteus uzoniensis (strain 768-20)</name>
    <dbReference type="NCBI Taxonomy" id="999630"/>
    <lineage>
        <taxon>Archaea</taxon>
        <taxon>Thermoproteota</taxon>
        <taxon>Thermoprotei</taxon>
        <taxon>Thermoproteales</taxon>
        <taxon>Thermoproteaceae</taxon>
        <taxon>Thermoproteus</taxon>
    </lineage>
</organism>
<keyword evidence="2" id="KW-0663">Pyridoxal phosphate</keyword>
<comment type="cofactor">
    <cofactor evidence="1 3">
        <name>pyridoxal 5'-phosphate</name>
        <dbReference type="ChEBI" id="CHEBI:597326"/>
    </cofactor>
</comment>
<dbReference type="Gene3D" id="3.40.640.10">
    <property type="entry name" value="Type I PLP-dependent aspartate aminotransferase-like (Major domain)"/>
    <property type="match status" value="1"/>
</dbReference>
<dbReference type="Proteomes" id="UP000008138">
    <property type="component" value="Chromosome"/>
</dbReference>
<comment type="similarity">
    <text evidence="3">Belongs to the class-I pyridoxal-phosphate-dependent aminotransferase family.</text>
</comment>
<accession>F2L2Z7</accession>
<dbReference type="Pfam" id="PF00155">
    <property type="entry name" value="Aminotran_1_2"/>
    <property type="match status" value="1"/>
</dbReference>
<sequence>MDFSDNLNPIGPPPGLPELVAEAAERGVYLRFPANLAEEVLAQYEGIEVVLFNGATEALTAMIAALRPKRLLLPWPTYSDYVRIAGLLGLEVVRGDLSSLVGRAASGDLLLLCNPNNPTGSVMGRDEVLELGRALEARGARLLVDESFLDFVREESAAPDVPVVKSYGKILAAPGLRLGAALGRVRPDVKSPWRVNSLADYAIYNIGAEALKRHREATREYVAAEGPRVQEALSRCVEVVKSRLHFFIVRGWTDKVKVRPLDDLGMPGYSRVSIKRREEDDLLIRALCGA</sequence>
<dbReference type="PANTHER" id="PTHR42885">
    <property type="entry name" value="HISTIDINOL-PHOSPHATE AMINOTRANSFERASE-RELATED"/>
    <property type="match status" value="1"/>
</dbReference>
<dbReference type="STRING" id="999630.TUZN_1650"/>
<keyword evidence="3 5" id="KW-0032">Aminotransferase</keyword>
<dbReference type="InterPro" id="IPR015422">
    <property type="entry name" value="PyrdxlP-dep_Trfase_small"/>
</dbReference>
<protein>
    <recommendedName>
        <fullName evidence="3">Aminotransferase</fullName>
        <ecNumber evidence="3">2.6.1.-</ecNumber>
    </recommendedName>
</protein>
<evidence type="ECO:0000256" key="2">
    <source>
        <dbReference type="ARBA" id="ARBA00022898"/>
    </source>
</evidence>
<gene>
    <name evidence="5" type="ordered locus">TUZN_1650</name>
</gene>
<dbReference type="GO" id="GO:0008483">
    <property type="term" value="F:transaminase activity"/>
    <property type="evidence" value="ECO:0007669"/>
    <property type="project" value="UniProtKB-KW"/>
</dbReference>
<dbReference type="InterPro" id="IPR004838">
    <property type="entry name" value="NHTrfase_class1_PyrdxlP-BS"/>
</dbReference>
<dbReference type="PANTHER" id="PTHR42885:SF1">
    <property type="entry name" value="THREONINE-PHOSPHATE DECARBOXYLASE"/>
    <property type="match status" value="1"/>
</dbReference>
<dbReference type="AlphaFoldDB" id="F2L2Z7"/>
<evidence type="ECO:0000313" key="5">
    <source>
        <dbReference type="EMBL" id="AEA13116.1"/>
    </source>
</evidence>
<dbReference type="InterPro" id="IPR004839">
    <property type="entry name" value="Aminotransferase_I/II_large"/>
</dbReference>
<evidence type="ECO:0000256" key="3">
    <source>
        <dbReference type="RuleBase" id="RU000481"/>
    </source>
</evidence>
<dbReference type="PROSITE" id="PS00105">
    <property type="entry name" value="AA_TRANSFER_CLASS_1"/>
    <property type="match status" value="1"/>
</dbReference>
<name>F2L2Z7_THEU7</name>
<keyword evidence="6" id="KW-1185">Reference proteome</keyword>
<dbReference type="InterPro" id="IPR015421">
    <property type="entry name" value="PyrdxlP-dep_Trfase_major"/>
</dbReference>
<dbReference type="EC" id="2.6.1.-" evidence="3"/>
<reference evidence="5 6" key="1">
    <citation type="journal article" date="2011" name="J. Bacteriol.">
        <title>Complete genome sequence of the thermoacidophilic crenarchaeon Thermoproteus uzoniensis 768-20.</title>
        <authorList>
            <person name="Mardanov A.V."/>
            <person name="Gumerov V.M."/>
            <person name="Beletsky A.V."/>
            <person name="Prokofeva M.I."/>
            <person name="Bonch-Osmolovskaya E.A."/>
            <person name="Ravin N.V."/>
            <person name="Skryabin K.G."/>
        </authorList>
    </citation>
    <scope>NUCLEOTIDE SEQUENCE [LARGE SCALE GENOMIC DNA]</scope>
    <source>
        <strain evidence="5 6">768-20</strain>
    </source>
</reference>
<dbReference type="EMBL" id="CP002590">
    <property type="protein sequence ID" value="AEA13116.1"/>
    <property type="molecule type" value="Genomic_DNA"/>
</dbReference>
<dbReference type="InterPro" id="IPR015424">
    <property type="entry name" value="PyrdxlP-dep_Trfase"/>
</dbReference>
<feature type="domain" description="Aminotransferase class I/classII large" evidence="4">
    <location>
        <begin position="10"/>
        <end position="185"/>
    </location>
</feature>
<dbReference type="SUPFAM" id="SSF53383">
    <property type="entry name" value="PLP-dependent transferases"/>
    <property type="match status" value="1"/>
</dbReference>
<dbReference type="GO" id="GO:0030170">
    <property type="term" value="F:pyridoxal phosphate binding"/>
    <property type="evidence" value="ECO:0007669"/>
    <property type="project" value="InterPro"/>
</dbReference>
<evidence type="ECO:0000256" key="1">
    <source>
        <dbReference type="ARBA" id="ARBA00001933"/>
    </source>
</evidence>